<proteinExistence type="predicted"/>
<keyword evidence="2" id="KW-1185">Reference proteome</keyword>
<evidence type="ECO:0008006" key="3">
    <source>
        <dbReference type="Google" id="ProtNLM"/>
    </source>
</evidence>
<reference evidence="2" key="1">
    <citation type="journal article" date="2019" name="Int. J. Syst. Evol. Microbiol.">
        <title>The Global Catalogue of Microorganisms (GCM) 10K type strain sequencing project: providing services to taxonomists for standard genome sequencing and annotation.</title>
        <authorList>
            <consortium name="The Broad Institute Genomics Platform"/>
            <consortium name="The Broad Institute Genome Sequencing Center for Infectious Disease"/>
            <person name="Wu L."/>
            <person name="Ma J."/>
        </authorList>
    </citation>
    <scope>NUCLEOTIDE SEQUENCE [LARGE SCALE GENOMIC DNA]</scope>
    <source>
        <strain evidence="2">JCM 18401</strain>
    </source>
</reference>
<evidence type="ECO:0000313" key="2">
    <source>
        <dbReference type="Proteomes" id="UP001499988"/>
    </source>
</evidence>
<evidence type="ECO:0000313" key="1">
    <source>
        <dbReference type="EMBL" id="GAA4892527.1"/>
    </source>
</evidence>
<dbReference type="EMBL" id="BAABJZ010000089">
    <property type="protein sequence ID" value="GAA4892527.1"/>
    <property type="molecule type" value="Genomic_DNA"/>
</dbReference>
<name>A0ABP9F2U0_9GAMM</name>
<protein>
    <recommendedName>
        <fullName evidence="3">HEPN AbiU2-like domain-containing protein</fullName>
    </recommendedName>
</protein>
<gene>
    <name evidence="1" type="ORF">GCM10023333_27220</name>
</gene>
<accession>A0ABP9F2U0</accession>
<organism evidence="1 2">
    <name type="scientific">Ferrimonas pelagia</name>
    <dbReference type="NCBI Taxonomy" id="1177826"/>
    <lineage>
        <taxon>Bacteria</taxon>
        <taxon>Pseudomonadati</taxon>
        <taxon>Pseudomonadota</taxon>
        <taxon>Gammaproteobacteria</taxon>
        <taxon>Alteromonadales</taxon>
        <taxon>Ferrimonadaceae</taxon>
        <taxon>Ferrimonas</taxon>
    </lineage>
</organism>
<dbReference type="RefSeq" id="WP_345335965.1">
    <property type="nucleotide sequence ID" value="NZ_BAABJZ010000089.1"/>
</dbReference>
<comment type="caution">
    <text evidence="1">The sequence shown here is derived from an EMBL/GenBank/DDBJ whole genome shotgun (WGS) entry which is preliminary data.</text>
</comment>
<sequence>MTNHRYYHDRITMALDDLLRCQSYCRMMLKNPMGESFSDERVVYESLFVAFIISYGRVFNSSNTVDDSFRGEVSNKFGEFRASIIRKQDSRLQKLHERIKTKRNTAIAHSDAVSRNYQHYTNSPLAIGRNPYYPYDHEEVQWALELTSNLIVLVGEEQSRIGKIAFERDLFGMPNEGT</sequence>
<dbReference type="Proteomes" id="UP001499988">
    <property type="component" value="Unassembled WGS sequence"/>
</dbReference>